<evidence type="ECO:0000313" key="1">
    <source>
        <dbReference type="EMBL" id="BES96980.1"/>
    </source>
</evidence>
<evidence type="ECO:0000313" key="2">
    <source>
        <dbReference type="Proteomes" id="UP001307889"/>
    </source>
</evidence>
<accession>A0ABN7AXR7</accession>
<sequence>MGNLLLKAGVKQRDPSVAYYRGSVERGTWRRLALSPGCREKSNVSHTAPVDPPHLHLRLYIRFLERPNSKHPCDYLLMCLLS</sequence>
<dbReference type="Proteomes" id="UP001307889">
    <property type="component" value="Chromosome 7"/>
</dbReference>
<gene>
    <name evidence="1" type="ORF">NTJ_09793</name>
</gene>
<protein>
    <submittedName>
        <fullName evidence="1">Uncharacterized protein</fullName>
    </submittedName>
</protein>
<name>A0ABN7AXR7_9HEMI</name>
<dbReference type="EMBL" id="AP028915">
    <property type="protein sequence ID" value="BES96980.1"/>
    <property type="molecule type" value="Genomic_DNA"/>
</dbReference>
<reference evidence="1 2" key="1">
    <citation type="submission" date="2023-09" db="EMBL/GenBank/DDBJ databases">
        <title>Nesidiocoris tenuis whole genome shotgun sequence.</title>
        <authorList>
            <person name="Shibata T."/>
            <person name="Shimoda M."/>
            <person name="Kobayashi T."/>
            <person name="Uehara T."/>
        </authorList>
    </citation>
    <scope>NUCLEOTIDE SEQUENCE [LARGE SCALE GENOMIC DNA]</scope>
    <source>
        <strain evidence="1 2">Japan</strain>
    </source>
</reference>
<proteinExistence type="predicted"/>
<organism evidence="1 2">
    <name type="scientific">Nesidiocoris tenuis</name>
    <dbReference type="NCBI Taxonomy" id="355587"/>
    <lineage>
        <taxon>Eukaryota</taxon>
        <taxon>Metazoa</taxon>
        <taxon>Ecdysozoa</taxon>
        <taxon>Arthropoda</taxon>
        <taxon>Hexapoda</taxon>
        <taxon>Insecta</taxon>
        <taxon>Pterygota</taxon>
        <taxon>Neoptera</taxon>
        <taxon>Paraneoptera</taxon>
        <taxon>Hemiptera</taxon>
        <taxon>Heteroptera</taxon>
        <taxon>Panheteroptera</taxon>
        <taxon>Cimicomorpha</taxon>
        <taxon>Miridae</taxon>
        <taxon>Dicyphina</taxon>
        <taxon>Nesidiocoris</taxon>
    </lineage>
</organism>
<keyword evidence="2" id="KW-1185">Reference proteome</keyword>